<feature type="region of interest" description="Disordered" evidence="1">
    <location>
        <begin position="21"/>
        <end position="103"/>
    </location>
</feature>
<organism evidence="2 3">
    <name type="scientific">Alsobacter soli</name>
    <dbReference type="NCBI Taxonomy" id="2109933"/>
    <lineage>
        <taxon>Bacteria</taxon>
        <taxon>Pseudomonadati</taxon>
        <taxon>Pseudomonadota</taxon>
        <taxon>Alphaproteobacteria</taxon>
        <taxon>Hyphomicrobiales</taxon>
        <taxon>Alsobacteraceae</taxon>
        <taxon>Alsobacter</taxon>
    </lineage>
</organism>
<dbReference type="EMBL" id="PVZS01000023">
    <property type="protein sequence ID" value="PSC03611.1"/>
    <property type="molecule type" value="Genomic_DNA"/>
</dbReference>
<comment type="caution">
    <text evidence="2">The sequence shown here is derived from an EMBL/GenBank/DDBJ whole genome shotgun (WGS) entry which is preliminary data.</text>
</comment>
<accession>A0A2T1HPN3</accession>
<dbReference type="InterPro" id="IPR021327">
    <property type="entry name" value="DUF2934"/>
</dbReference>
<sequence length="103" mass="11031">MSGDRDLEERIRQRAYEIWRAEGAPHGRDQDHWDQARRELTSAGGDAVEAVETKQESDLAAKTGTVRKPKAGAATGAKPRGGKRAAKQQSTAADAAETADEAS</sequence>
<dbReference type="Pfam" id="PF11154">
    <property type="entry name" value="DUF2934"/>
    <property type="match status" value="1"/>
</dbReference>
<evidence type="ECO:0000313" key="2">
    <source>
        <dbReference type="EMBL" id="PSC03611.1"/>
    </source>
</evidence>
<name>A0A2T1HPN3_9HYPH</name>
<dbReference type="OrthoDB" id="9811127at2"/>
<reference evidence="3" key="1">
    <citation type="submission" date="2018-03" db="EMBL/GenBank/DDBJ databases">
        <authorList>
            <person name="Sun L."/>
            <person name="Liu H."/>
            <person name="Chen W."/>
            <person name="Huang K."/>
            <person name="Liu W."/>
            <person name="Gao X."/>
        </authorList>
    </citation>
    <scope>NUCLEOTIDE SEQUENCE [LARGE SCALE GENOMIC DNA]</scope>
    <source>
        <strain evidence="3">SH9</strain>
    </source>
</reference>
<evidence type="ECO:0000313" key="3">
    <source>
        <dbReference type="Proteomes" id="UP000239772"/>
    </source>
</evidence>
<protein>
    <submittedName>
        <fullName evidence="2">DUF2934 domain-containing protein</fullName>
    </submittedName>
</protein>
<feature type="compositionally biased region" description="Basic and acidic residues" evidence="1">
    <location>
        <begin position="21"/>
        <end position="40"/>
    </location>
</feature>
<evidence type="ECO:0000256" key="1">
    <source>
        <dbReference type="SAM" id="MobiDB-lite"/>
    </source>
</evidence>
<dbReference type="Proteomes" id="UP000239772">
    <property type="component" value="Unassembled WGS sequence"/>
</dbReference>
<dbReference type="AlphaFoldDB" id="A0A2T1HPN3"/>
<keyword evidence="3" id="KW-1185">Reference proteome</keyword>
<proteinExistence type="predicted"/>
<dbReference type="RefSeq" id="WP_106338549.1">
    <property type="nucleotide sequence ID" value="NZ_PVZS01000023.1"/>
</dbReference>
<feature type="compositionally biased region" description="Low complexity" evidence="1">
    <location>
        <begin position="87"/>
        <end position="96"/>
    </location>
</feature>
<gene>
    <name evidence="2" type="ORF">SLNSH_18290</name>
</gene>